<proteinExistence type="inferred from homology"/>
<dbReference type="GO" id="GO:0005886">
    <property type="term" value="C:plasma membrane"/>
    <property type="evidence" value="ECO:0007669"/>
    <property type="project" value="UniProtKB-SubCell"/>
</dbReference>
<organism evidence="11 12">
    <name type="scientific">Manganibacter manganicus</name>
    <dbReference type="NCBI Taxonomy" id="1873176"/>
    <lineage>
        <taxon>Bacteria</taxon>
        <taxon>Pseudomonadati</taxon>
        <taxon>Pseudomonadota</taxon>
        <taxon>Alphaproteobacteria</taxon>
        <taxon>Hyphomicrobiales</taxon>
        <taxon>Phyllobacteriaceae</taxon>
        <taxon>Manganibacter</taxon>
    </lineage>
</organism>
<accession>A0A1V8RNV3</accession>
<comment type="pathway">
    <text evidence="9">Protein modification; lipoprotein biosynthesis (N-acyl transfer).</text>
</comment>
<feature type="transmembrane region" description="Helical" evidence="9">
    <location>
        <begin position="206"/>
        <end position="224"/>
    </location>
</feature>
<dbReference type="InterPro" id="IPR036526">
    <property type="entry name" value="C-N_Hydrolase_sf"/>
</dbReference>
<dbReference type="HAMAP" id="MF_01148">
    <property type="entry name" value="Lnt"/>
    <property type="match status" value="1"/>
</dbReference>
<dbReference type="GO" id="GO:0042158">
    <property type="term" value="P:lipoprotein biosynthetic process"/>
    <property type="evidence" value="ECO:0007669"/>
    <property type="project" value="UniProtKB-UniRule"/>
</dbReference>
<dbReference type="Pfam" id="PF00795">
    <property type="entry name" value="CN_hydrolase"/>
    <property type="match status" value="1"/>
</dbReference>
<protein>
    <recommendedName>
        <fullName evidence="9">Apolipoprotein N-acyltransferase</fullName>
        <shortName evidence="9">ALP N-acyltransferase</shortName>
        <ecNumber evidence="9">2.3.1.269</ecNumber>
    </recommendedName>
</protein>
<dbReference type="InterPro" id="IPR045378">
    <property type="entry name" value="LNT_N"/>
</dbReference>
<keyword evidence="7 9" id="KW-0472">Membrane</keyword>
<comment type="catalytic activity">
    <reaction evidence="9">
        <text>N-terminal S-1,2-diacyl-sn-glyceryl-L-cysteinyl-[lipoprotein] + a glycerophospholipid = N-acyl-S-1,2-diacyl-sn-glyceryl-L-cysteinyl-[lipoprotein] + a 2-acyl-sn-glycero-3-phospholipid + H(+)</text>
        <dbReference type="Rhea" id="RHEA:48228"/>
        <dbReference type="Rhea" id="RHEA-COMP:14681"/>
        <dbReference type="Rhea" id="RHEA-COMP:14684"/>
        <dbReference type="ChEBI" id="CHEBI:15378"/>
        <dbReference type="ChEBI" id="CHEBI:136912"/>
        <dbReference type="ChEBI" id="CHEBI:140656"/>
        <dbReference type="ChEBI" id="CHEBI:140657"/>
        <dbReference type="ChEBI" id="CHEBI:140660"/>
        <dbReference type="EC" id="2.3.1.269"/>
    </reaction>
</comment>
<dbReference type="Pfam" id="PF20154">
    <property type="entry name" value="LNT_N"/>
    <property type="match status" value="1"/>
</dbReference>
<dbReference type="PANTHER" id="PTHR38686">
    <property type="entry name" value="APOLIPOPROTEIN N-ACYLTRANSFERASE"/>
    <property type="match status" value="1"/>
</dbReference>
<dbReference type="InterPro" id="IPR003010">
    <property type="entry name" value="C-N_Hydrolase"/>
</dbReference>
<dbReference type="Gene3D" id="3.60.110.10">
    <property type="entry name" value="Carbon-nitrogen hydrolase"/>
    <property type="match status" value="1"/>
</dbReference>
<comment type="function">
    <text evidence="9">Catalyzes the phospholipid dependent N-acylation of the N-terminal cysteine of apolipoprotein, the last step in lipoprotein maturation.</text>
</comment>
<dbReference type="CDD" id="cd07571">
    <property type="entry name" value="ALP_N-acyl_transferase"/>
    <property type="match status" value="1"/>
</dbReference>
<keyword evidence="3 9" id="KW-1003">Cell membrane</keyword>
<feature type="domain" description="CN hydrolase" evidence="10">
    <location>
        <begin position="242"/>
        <end position="492"/>
    </location>
</feature>
<keyword evidence="12" id="KW-1185">Reference proteome</keyword>
<evidence type="ECO:0000256" key="5">
    <source>
        <dbReference type="ARBA" id="ARBA00022692"/>
    </source>
</evidence>
<comment type="subcellular location">
    <subcellularLocation>
        <location evidence="1 9">Cell membrane</location>
        <topology evidence="1 9">Multi-pass membrane protein</topology>
    </subcellularLocation>
</comment>
<dbReference type="Proteomes" id="UP000191905">
    <property type="component" value="Unassembled WGS sequence"/>
</dbReference>
<dbReference type="AlphaFoldDB" id="A0A1V8RNV3"/>
<dbReference type="RefSeq" id="WP_080920362.1">
    <property type="nucleotide sequence ID" value="NZ_MDET01000023.1"/>
</dbReference>
<evidence type="ECO:0000256" key="3">
    <source>
        <dbReference type="ARBA" id="ARBA00022475"/>
    </source>
</evidence>
<dbReference type="STRING" id="1873176.BFN67_04120"/>
<comment type="similarity">
    <text evidence="2 9">Belongs to the CN hydrolase family. Apolipoprotein N-acyltransferase subfamily.</text>
</comment>
<feature type="transmembrane region" description="Helical" evidence="9">
    <location>
        <begin position="66"/>
        <end position="89"/>
    </location>
</feature>
<evidence type="ECO:0000256" key="8">
    <source>
        <dbReference type="ARBA" id="ARBA00023315"/>
    </source>
</evidence>
<dbReference type="GO" id="GO:0016410">
    <property type="term" value="F:N-acyltransferase activity"/>
    <property type="evidence" value="ECO:0007669"/>
    <property type="project" value="UniProtKB-UniRule"/>
</dbReference>
<feature type="transmembrane region" description="Helical" evidence="9">
    <location>
        <begin position="101"/>
        <end position="125"/>
    </location>
</feature>
<dbReference type="PANTHER" id="PTHR38686:SF1">
    <property type="entry name" value="APOLIPOPROTEIN N-ACYLTRANSFERASE"/>
    <property type="match status" value="1"/>
</dbReference>
<dbReference type="InterPro" id="IPR004563">
    <property type="entry name" value="Apolipo_AcylTrfase"/>
</dbReference>
<dbReference type="NCBIfam" id="TIGR00546">
    <property type="entry name" value="lnt"/>
    <property type="match status" value="1"/>
</dbReference>
<keyword evidence="8 9" id="KW-0012">Acyltransferase</keyword>
<feature type="transmembrane region" description="Helical" evidence="9">
    <location>
        <begin position="132"/>
        <end position="149"/>
    </location>
</feature>
<evidence type="ECO:0000256" key="6">
    <source>
        <dbReference type="ARBA" id="ARBA00022989"/>
    </source>
</evidence>
<keyword evidence="5 9" id="KW-0812">Transmembrane</keyword>
<evidence type="ECO:0000256" key="9">
    <source>
        <dbReference type="HAMAP-Rule" id="MF_01148"/>
    </source>
</evidence>
<comment type="caution">
    <text evidence="11">The sequence shown here is derived from an EMBL/GenBank/DDBJ whole genome shotgun (WGS) entry which is preliminary data.</text>
</comment>
<feature type="transmembrane region" description="Helical" evidence="9">
    <location>
        <begin position="12"/>
        <end position="30"/>
    </location>
</feature>
<keyword evidence="4 9" id="KW-0808">Transferase</keyword>
<sequence length="530" mass="57828">MERLSGRIILLWGWRRALVAFAAGAFAVLGQAPYDFFAACFVSFPVLVWLLDGATGDPSDGWLRRLQPAFAIGWWFGFGYFLAGLWWIGGALLVEADQFAWALPFAVLGIPFVLAFFYGFAAAVAKALWSDGIWRIAAIAFGFALAEWLREFLFTGFPWNAVGYAAMPVPLLMQSVSVIGMIGMNALAVFVFALPALLAQPIHRRAGVLVFVLLVAGDLTYGYIRLTEKPSPSPQSLSVRIVQPSVDLSEKWNASVRDRIFATMIAMSSQPPQAGQEKPQLILWPETSVPFLFTERPDALTALGDMLGEGQMLIAGAVREEEAANGGTPPRYYNSVVAINDRGEIVDAVDKVHLVPFGEYLPFADFLRSIGLEQIVAGPLMFSAGASRHVIIAPGGVRVMPFICYEVIFPDLVAVDVTSAQLIVNVTNDAWFGDTPGPYQHLRQAQVRAVENGLPLLRAANNGISATVDARGRIVDALAINARGVLDATVPVDRVHTVSAYQRRVNGFVIMLLFAVAAWVMNVRRKLRTN</sequence>
<evidence type="ECO:0000256" key="1">
    <source>
        <dbReference type="ARBA" id="ARBA00004651"/>
    </source>
</evidence>
<keyword evidence="6 9" id="KW-1133">Transmembrane helix</keyword>
<keyword evidence="11" id="KW-0449">Lipoprotein</keyword>
<dbReference type="OrthoDB" id="9804277at2"/>
<dbReference type="EC" id="2.3.1.269" evidence="9"/>
<evidence type="ECO:0000256" key="7">
    <source>
        <dbReference type="ARBA" id="ARBA00023136"/>
    </source>
</evidence>
<dbReference type="EMBL" id="MDET01000023">
    <property type="protein sequence ID" value="OQM74824.1"/>
    <property type="molecule type" value="Genomic_DNA"/>
</dbReference>
<evidence type="ECO:0000256" key="4">
    <source>
        <dbReference type="ARBA" id="ARBA00022679"/>
    </source>
</evidence>
<evidence type="ECO:0000259" key="10">
    <source>
        <dbReference type="PROSITE" id="PS50263"/>
    </source>
</evidence>
<evidence type="ECO:0000313" key="12">
    <source>
        <dbReference type="Proteomes" id="UP000191905"/>
    </source>
</evidence>
<dbReference type="PROSITE" id="PS50263">
    <property type="entry name" value="CN_HYDROLASE"/>
    <property type="match status" value="1"/>
</dbReference>
<dbReference type="UniPathway" id="UPA00666"/>
<evidence type="ECO:0000256" key="2">
    <source>
        <dbReference type="ARBA" id="ARBA00010065"/>
    </source>
</evidence>
<evidence type="ECO:0000313" key="11">
    <source>
        <dbReference type="EMBL" id="OQM74824.1"/>
    </source>
</evidence>
<dbReference type="SUPFAM" id="SSF56317">
    <property type="entry name" value="Carbon-nitrogen hydrolase"/>
    <property type="match status" value="1"/>
</dbReference>
<feature type="transmembrane region" description="Helical" evidence="9">
    <location>
        <begin position="36"/>
        <end position="54"/>
    </location>
</feature>
<feature type="transmembrane region" description="Helical" evidence="9">
    <location>
        <begin position="169"/>
        <end position="194"/>
    </location>
</feature>
<reference evidence="11 12" key="1">
    <citation type="journal article" date="2016" name="Int. J. Syst. Evol. Microbiol.">
        <title>Pseudaminobacter manganicus sp. nov., isolated from sludge of a manganese mine.</title>
        <authorList>
            <person name="Li J."/>
            <person name="Huang J."/>
            <person name="Liao S."/>
            <person name="Wang G."/>
        </authorList>
    </citation>
    <scope>NUCLEOTIDE SEQUENCE [LARGE SCALE GENOMIC DNA]</scope>
    <source>
        <strain evidence="11 12">JH-7</strain>
    </source>
</reference>
<gene>
    <name evidence="9" type="primary">lnt</name>
    <name evidence="11" type="ORF">BFN67_04120</name>
</gene>
<feature type="transmembrane region" description="Helical" evidence="9">
    <location>
        <begin position="505"/>
        <end position="523"/>
    </location>
</feature>
<name>A0A1V8RNV3_9HYPH</name>